<accession>A0AAD9ZH54</accession>
<keyword evidence="2" id="KW-1185">Reference proteome</keyword>
<reference evidence="1" key="1">
    <citation type="submission" date="2022-11" db="EMBL/GenBank/DDBJ databases">
        <title>Chromosomal genome sequence assembly and mating type (MAT) locus characterization of the leprose asexual lichenized fungus Lepraria neglecta (Nyl.) Erichsen.</title>
        <authorList>
            <person name="Allen J.L."/>
            <person name="Pfeffer B."/>
        </authorList>
    </citation>
    <scope>NUCLEOTIDE SEQUENCE</scope>
    <source>
        <strain evidence="1">Allen 5258</strain>
    </source>
</reference>
<gene>
    <name evidence="1" type="ORF">OEA41_001253</name>
</gene>
<dbReference type="EMBL" id="JASNWA010000003">
    <property type="protein sequence ID" value="KAK3179114.1"/>
    <property type="molecule type" value="Genomic_DNA"/>
</dbReference>
<evidence type="ECO:0000313" key="2">
    <source>
        <dbReference type="Proteomes" id="UP001276659"/>
    </source>
</evidence>
<comment type="caution">
    <text evidence="1">The sequence shown here is derived from an EMBL/GenBank/DDBJ whole genome shotgun (WGS) entry which is preliminary data.</text>
</comment>
<organism evidence="1 2">
    <name type="scientific">Lepraria neglecta</name>
    <dbReference type="NCBI Taxonomy" id="209136"/>
    <lineage>
        <taxon>Eukaryota</taxon>
        <taxon>Fungi</taxon>
        <taxon>Dikarya</taxon>
        <taxon>Ascomycota</taxon>
        <taxon>Pezizomycotina</taxon>
        <taxon>Lecanoromycetes</taxon>
        <taxon>OSLEUM clade</taxon>
        <taxon>Lecanoromycetidae</taxon>
        <taxon>Lecanorales</taxon>
        <taxon>Lecanorineae</taxon>
        <taxon>Stereocaulaceae</taxon>
        <taxon>Lepraria</taxon>
    </lineage>
</organism>
<sequence length="149" mass="16249">MPVAPALTISVPAQYCSANQSVATTKYPNKCQIAQLYNNLSEGNSKAFFAQVAPDVDWTLMGTHPLAGEYHNRTIFLTDAIMRLDNTIVNGTGTLDLVHIVGGGDEEWSAQELHGLGVCKNGEYSSHIPPPRLPAFPLWTLRELLNQSV</sequence>
<proteinExistence type="predicted"/>
<evidence type="ECO:0000313" key="1">
    <source>
        <dbReference type="EMBL" id="KAK3179114.1"/>
    </source>
</evidence>
<dbReference type="SUPFAM" id="SSF54427">
    <property type="entry name" value="NTF2-like"/>
    <property type="match status" value="1"/>
</dbReference>
<dbReference type="AlphaFoldDB" id="A0AAD9ZH54"/>
<dbReference type="InterPro" id="IPR032710">
    <property type="entry name" value="NTF2-like_dom_sf"/>
</dbReference>
<protein>
    <submittedName>
        <fullName evidence="1">Uncharacterized protein</fullName>
    </submittedName>
</protein>
<dbReference type="Gene3D" id="3.10.450.50">
    <property type="match status" value="1"/>
</dbReference>
<name>A0AAD9ZH54_9LECA</name>
<dbReference type="Proteomes" id="UP001276659">
    <property type="component" value="Unassembled WGS sequence"/>
</dbReference>